<dbReference type="OrthoDB" id="7181050at2"/>
<dbReference type="Gene3D" id="3.30.2140.10">
    <property type="entry name" value="Arylamine N-acetyltransferase"/>
    <property type="match status" value="1"/>
</dbReference>
<reference evidence="3 4" key="1">
    <citation type="submission" date="2019-03" db="EMBL/GenBank/DDBJ databases">
        <title>Sapientia aquatica gen. nov., sp. nov., isolated from a crater lake.</title>
        <authorList>
            <person name="Felfoldi T."/>
            <person name="Szabo A."/>
            <person name="Toth E."/>
            <person name="Schumann P."/>
            <person name="Keki Z."/>
            <person name="Marialigeti K."/>
            <person name="Mathe I."/>
        </authorList>
    </citation>
    <scope>NUCLEOTIDE SEQUENCE [LARGE SCALE GENOMIC DNA]</scope>
    <source>
        <strain evidence="3 4">SA-152</strain>
    </source>
</reference>
<comment type="similarity">
    <text evidence="1 2">Belongs to the arylamine N-acetyltransferase family.</text>
</comment>
<keyword evidence="4" id="KW-1185">Reference proteome</keyword>
<dbReference type="PANTHER" id="PTHR11786">
    <property type="entry name" value="N-HYDROXYARYLAMINE O-ACETYLTRANSFERASE"/>
    <property type="match status" value="1"/>
</dbReference>
<dbReference type="SUPFAM" id="SSF54001">
    <property type="entry name" value="Cysteine proteinases"/>
    <property type="match status" value="1"/>
</dbReference>
<dbReference type="AlphaFoldDB" id="A0A4V3AUW7"/>
<accession>A0A4V3AUW7</accession>
<proteinExistence type="inferred from homology"/>
<evidence type="ECO:0000313" key="4">
    <source>
        <dbReference type="Proteomes" id="UP000294829"/>
    </source>
</evidence>
<keyword evidence="3" id="KW-0808">Transferase</keyword>
<evidence type="ECO:0000256" key="1">
    <source>
        <dbReference type="ARBA" id="ARBA00006547"/>
    </source>
</evidence>
<dbReference type="GO" id="GO:0016407">
    <property type="term" value="F:acetyltransferase activity"/>
    <property type="evidence" value="ECO:0007669"/>
    <property type="project" value="InterPro"/>
</dbReference>
<dbReference type="InterPro" id="IPR038765">
    <property type="entry name" value="Papain-like_cys_pep_sf"/>
</dbReference>
<gene>
    <name evidence="3" type="ORF">E2I14_04425</name>
</gene>
<dbReference type="Gene3D" id="2.40.128.150">
    <property type="entry name" value="Cysteine proteinases"/>
    <property type="match status" value="1"/>
</dbReference>
<comment type="caution">
    <text evidence="3">The sequence shown here is derived from an EMBL/GenBank/DDBJ whole genome shotgun (WGS) entry which is preliminary data.</text>
</comment>
<dbReference type="Pfam" id="PF00797">
    <property type="entry name" value="Acetyltransf_2"/>
    <property type="match status" value="1"/>
</dbReference>
<dbReference type="Proteomes" id="UP000294829">
    <property type="component" value="Unassembled WGS sequence"/>
</dbReference>
<evidence type="ECO:0000256" key="2">
    <source>
        <dbReference type="RuleBase" id="RU003452"/>
    </source>
</evidence>
<name>A0A4V3AUW7_9BURK</name>
<dbReference type="InterPro" id="IPR001447">
    <property type="entry name" value="Arylamine_N-AcTrfase"/>
</dbReference>
<dbReference type="RefSeq" id="WP_133325867.1">
    <property type="nucleotide sequence ID" value="NZ_SMYL01000002.1"/>
</dbReference>
<sequence>MENSLFSLEAYFKRIDYQGEAKPNLATVTALMRRQLLSVPFENLDIQDGKIISLNPNDIVQKILHQQRGGYCYEVNGLFAMALAALSIPYFFIAARPITHGARKPKTHMALVAKLQGEKWLCDLGFGGYGIRAPIRLSALDLEVNQDGELFMLSLDQENELILKMHNKAAWEELYGFDLTPQNWADFAPANYFNSTHPDSIFTRKLLVAICTPTGRKIAFGNRFKKIENGQESKQLLSTENRSQILREEFGLHW</sequence>
<dbReference type="PANTHER" id="PTHR11786:SF0">
    <property type="entry name" value="ARYLAMINE N-ACETYLTRANSFERASE 4-RELATED"/>
    <property type="match status" value="1"/>
</dbReference>
<evidence type="ECO:0000313" key="3">
    <source>
        <dbReference type="EMBL" id="TDK67028.1"/>
    </source>
</evidence>
<dbReference type="PRINTS" id="PR01543">
    <property type="entry name" value="ANATRNSFRASE"/>
</dbReference>
<organism evidence="3 4">
    <name type="scientific">Sapientia aquatica</name>
    <dbReference type="NCBI Taxonomy" id="1549640"/>
    <lineage>
        <taxon>Bacteria</taxon>
        <taxon>Pseudomonadati</taxon>
        <taxon>Pseudomonadota</taxon>
        <taxon>Betaproteobacteria</taxon>
        <taxon>Burkholderiales</taxon>
        <taxon>Oxalobacteraceae</taxon>
        <taxon>Sapientia</taxon>
    </lineage>
</organism>
<dbReference type="EMBL" id="SMYL01000002">
    <property type="protein sequence ID" value="TDK67028.1"/>
    <property type="molecule type" value="Genomic_DNA"/>
</dbReference>
<protein>
    <submittedName>
        <fullName evidence="3">Arylamine N-acetyltransferase</fullName>
    </submittedName>
</protein>